<dbReference type="EMBL" id="CP015136">
    <property type="protein sequence ID" value="AMY09363.1"/>
    <property type="molecule type" value="Genomic_DNA"/>
</dbReference>
<reference evidence="10 11" key="1">
    <citation type="journal article" date="2016" name="Genome Announc.">
        <title>First Complete Genome Sequence of a Subdivision 6 Acidobacterium Strain.</title>
        <authorList>
            <person name="Huang S."/>
            <person name="Vieira S."/>
            <person name="Bunk B."/>
            <person name="Riedel T."/>
            <person name="Sproer C."/>
            <person name="Overmann J."/>
        </authorList>
    </citation>
    <scope>NUCLEOTIDE SEQUENCE [LARGE SCALE GENOMIC DNA]</scope>
    <source>
        <strain evidence="11">DSM 100886 HEG_-6_39</strain>
    </source>
</reference>
<feature type="transmembrane region" description="Helical" evidence="9">
    <location>
        <begin position="126"/>
        <end position="151"/>
    </location>
</feature>
<keyword evidence="11" id="KW-1185">Reference proteome</keyword>
<dbReference type="GO" id="GO:0005886">
    <property type="term" value="C:plasma membrane"/>
    <property type="evidence" value="ECO:0007669"/>
    <property type="project" value="UniProtKB-SubCell"/>
</dbReference>
<feature type="transmembrane region" description="Helical" evidence="9">
    <location>
        <begin position="275"/>
        <end position="297"/>
    </location>
</feature>
<proteinExistence type="inferred from homology"/>
<dbReference type="PIRSF" id="PIRSF006060">
    <property type="entry name" value="AA_transporter"/>
    <property type="match status" value="1"/>
</dbReference>
<dbReference type="Gene3D" id="1.20.1740.10">
    <property type="entry name" value="Amino acid/polyamine transporter I"/>
    <property type="match status" value="1"/>
</dbReference>
<evidence type="ECO:0000256" key="6">
    <source>
        <dbReference type="ARBA" id="ARBA00022989"/>
    </source>
</evidence>
<comment type="function">
    <text evidence="8">Major component of the acid-resistance (AR) system allowing enteric pathogens to survive the acidic environment in the stomach. Exchanges extracellular arginine for its intracellular decarboxylation product agmatine (Agm) thereby expelling intracellular protons. Probably undergoes several conformational states in order to translocate the substrate across the membrane; keeps the substrate accessible to only 1 side of the membrane at a time by opening and closing 3 membrane-internal gates.</text>
</comment>
<keyword evidence="6 9" id="KW-1133">Transmembrane helix</keyword>
<keyword evidence="4" id="KW-1003">Cell membrane</keyword>
<name>A0A143PMC3_LUTPR</name>
<dbReference type="PANTHER" id="PTHR42770:SF18">
    <property type="entry name" value="ARGININE_AGMATINE ANTIPORTER"/>
    <property type="match status" value="1"/>
</dbReference>
<dbReference type="RefSeq" id="WP_110171114.1">
    <property type="nucleotide sequence ID" value="NZ_CP015136.1"/>
</dbReference>
<feature type="transmembrane region" description="Helical" evidence="9">
    <location>
        <begin position="171"/>
        <end position="189"/>
    </location>
</feature>
<feature type="transmembrane region" description="Helical" evidence="9">
    <location>
        <begin position="85"/>
        <end position="106"/>
    </location>
</feature>
<feature type="transmembrane region" description="Helical" evidence="9">
    <location>
        <begin position="332"/>
        <end position="352"/>
    </location>
</feature>
<evidence type="ECO:0000256" key="5">
    <source>
        <dbReference type="ARBA" id="ARBA00022692"/>
    </source>
</evidence>
<evidence type="ECO:0000256" key="1">
    <source>
        <dbReference type="ARBA" id="ARBA00004651"/>
    </source>
</evidence>
<dbReference type="GO" id="GO:0022857">
    <property type="term" value="F:transmembrane transporter activity"/>
    <property type="evidence" value="ECO:0007669"/>
    <property type="project" value="InterPro"/>
</dbReference>
<feature type="transmembrane region" description="Helical" evidence="9">
    <location>
        <begin position="234"/>
        <end position="255"/>
    </location>
</feature>
<sequence>MPIAALPRSAATSPVSLRRAVGRWDLTAIGVNQVIGGAIFLLPASLATEIGTWSPIGFVLAGFAMLLIAACYAETASRFSDTGGAYIYARAAFGNLIGFEIGWMQWFVRVSSQAAIVSGIASALTAAWPAAAGRGGRALIVSAITLLIGYWHTKGIRQSAGAINFFTVSKLIPLLVLIAGGLLLADWGAMAPLRAVSPEQAITAGLLLVFAYGGFESVAVIAGEVRLPQREVPFALGATVLSATLIMAATQAVYVATVPGQADSAAPLVASARVLLGWAGALMIGAGSVISMIGNNVGGSLAASRMLFAFAENGDVPRGFARIHPRHRTPVVAIWFSTTVALVLALTGSFVLLAGVSALARLVTYTGVSVATLILRKPRFPAATFTLPFGATIPLAATAISLAMFAGATREQVTTGAAALAGGALLYACNTGWRRRNVR</sequence>
<comment type="similarity">
    <text evidence="2">Belongs to the amino acid-polyamine-organocation (APC) superfamily. Basic amino acid/polyamine antiporter (APA) (TC 2.A.3.2) family.</text>
</comment>
<feature type="transmembrane region" description="Helical" evidence="9">
    <location>
        <begin position="387"/>
        <end position="407"/>
    </location>
</feature>
<dbReference type="Proteomes" id="UP000076079">
    <property type="component" value="Chromosome"/>
</dbReference>
<evidence type="ECO:0000313" key="11">
    <source>
        <dbReference type="Proteomes" id="UP000076079"/>
    </source>
</evidence>
<dbReference type="InterPro" id="IPR050367">
    <property type="entry name" value="APC_superfamily"/>
</dbReference>
<feature type="transmembrane region" description="Helical" evidence="9">
    <location>
        <begin position="26"/>
        <end position="46"/>
    </location>
</feature>
<keyword evidence="5 9" id="KW-0812">Transmembrane</keyword>
<dbReference type="InterPro" id="IPR002293">
    <property type="entry name" value="AA/rel_permease1"/>
</dbReference>
<evidence type="ECO:0000256" key="3">
    <source>
        <dbReference type="ARBA" id="ARBA00021069"/>
    </source>
</evidence>
<accession>A0A143PMC3</accession>
<evidence type="ECO:0000256" key="7">
    <source>
        <dbReference type="ARBA" id="ARBA00023136"/>
    </source>
</evidence>
<comment type="subcellular location">
    <subcellularLocation>
        <location evidence="1">Cell membrane</location>
        <topology evidence="1">Multi-pass membrane protein</topology>
    </subcellularLocation>
</comment>
<dbReference type="PANTHER" id="PTHR42770">
    <property type="entry name" value="AMINO ACID TRANSPORTER-RELATED"/>
    <property type="match status" value="1"/>
</dbReference>
<evidence type="ECO:0000313" key="10">
    <source>
        <dbReference type="EMBL" id="AMY09363.1"/>
    </source>
</evidence>
<protein>
    <recommendedName>
        <fullName evidence="3">Arginine/agmatine antiporter</fullName>
    </recommendedName>
</protein>
<dbReference type="KEGG" id="abac:LuPra_02578"/>
<evidence type="ECO:0000256" key="4">
    <source>
        <dbReference type="ARBA" id="ARBA00022475"/>
    </source>
</evidence>
<keyword evidence="7 9" id="KW-0472">Membrane</keyword>
<feature type="transmembrane region" description="Helical" evidence="9">
    <location>
        <begin position="201"/>
        <end position="222"/>
    </location>
</feature>
<evidence type="ECO:0000256" key="9">
    <source>
        <dbReference type="SAM" id="Phobius"/>
    </source>
</evidence>
<evidence type="ECO:0000256" key="2">
    <source>
        <dbReference type="ARBA" id="ARBA00008220"/>
    </source>
</evidence>
<dbReference type="OrthoDB" id="3181223at2"/>
<feature type="transmembrane region" description="Helical" evidence="9">
    <location>
        <begin position="358"/>
        <end position="375"/>
    </location>
</feature>
<feature type="transmembrane region" description="Helical" evidence="9">
    <location>
        <begin position="52"/>
        <end position="73"/>
    </location>
</feature>
<dbReference type="STRING" id="1855912.LuPra_02578"/>
<feature type="transmembrane region" description="Helical" evidence="9">
    <location>
        <begin position="413"/>
        <end position="433"/>
    </location>
</feature>
<dbReference type="AlphaFoldDB" id="A0A143PMC3"/>
<organism evidence="10 11">
    <name type="scientific">Luteitalea pratensis</name>
    <dbReference type="NCBI Taxonomy" id="1855912"/>
    <lineage>
        <taxon>Bacteria</taxon>
        <taxon>Pseudomonadati</taxon>
        <taxon>Acidobacteriota</taxon>
        <taxon>Vicinamibacteria</taxon>
        <taxon>Vicinamibacterales</taxon>
        <taxon>Vicinamibacteraceae</taxon>
        <taxon>Luteitalea</taxon>
    </lineage>
</organism>
<gene>
    <name evidence="10" type="primary">yhdG_2</name>
    <name evidence="10" type="ORF">LuPra_02578</name>
</gene>
<reference evidence="11" key="2">
    <citation type="submission" date="2016-04" db="EMBL/GenBank/DDBJ databases">
        <title>First Complete Genome Sequence of a Subdivision 6 Acidobacterium.</title>
        <authorList>
            <person name="Huang S."/>
            <person name="Vieira S."/>
            <person name="Bunk B."/>
            <person name="Riedel T."/>
            <person name="Sproeer C."/>
            <person name="Overmann J."/>
        </authorList>
    </citation>
    <scope>NUCLEOTIDE SEQUENCE [LARGE SCALE GENOMIC DNA]</scope>
    <source>
        <strain evidence="11">DSM 100886 HEG_-6_39</strain>
    </source>
</reference>
<dbReference type="Pfam" id="PF13520">
    <property type="entry name" value="AA_permease_2"/>
    <property type="match status" value="1"/>
</dbReference>
<evidence type="ECO:0000256" key="8">
    <source>
        <dbReference type="ARBA" id="ARBA00045636"/>
    </source>
</evidence>